<dbReference type="RefSeq" id="WP_166125853.1">
    <property type="nucleotide sequence ID" value="NZ_JAANOQ010000002.1"/>
</dbReference>
<dbReference type="PANTHER" id="PTHR43133">
    <property type="entry name" value="RNA POLYMERASE ECF-TYPE SIGMA FACTO"/>
    <property type="match status" value="1"/>
</dbReference>
<organism evidence="7 8">
    <name type="scientific">Flavobacterium bernardetii</name>
    <dbReference type="NCBI Taxonomy" id="2813823"/>
    <lineage>
        <taxon>Bacteria</taxon>
        <taxon>Pseudomonadati</taxon>
        <taxon>Bacteroidota</taxon>
        <taxon>Flavobacteriia</taxon>
        <taxon>Flavobacteriales</taxon>
        <taxon>Flavobacteriaceae</taxon>
        <taxon>Flavobacterium</taxon>
    </lineage>
</organism>
<dbReference type="Proteomes" id="UP000605990">
    <property type="component" value="Unassembled WGS sequence"/>
</dbReference>
<gene>
    <name evidence="7" type="ORF">H8R27_10965</name>
</gene>
<feature type="domain" description="RNA polymerase sigma factor 70 region 4 type 2" evidence="6">
    <location>
        <begin position="113"/>
        <end position="163"/>
    </location>
</feature>
<comment type="caution">
    <text evidence="7">The sequence shown here is derived from an EMBL/GenBank/DDBJ whole genome shotgun (WGS) entry which is preliminary data.</text>
</comment>
<dbReference type="InterPro" id="IPR013324">
    <property type="entry name" value="RNA_pol_sigma_r3/r4-like"/>
</dbReference>
<keyword evidence="3" id="KW-0731">Sigma factor</keyword>
<evidence type="ECO:0000256" key="2">
    <source>
        <dbReference type="ARBA" id="ARBA00023015"/>
    </source>
</evidence>
<dbReference type="Gene3D" id="1.10.1740.10">
    <property type="match status" value="1"/>
</dbReference>
<dbReference type="InterPro" id="IPR007627">
    <property type="entry name" value="RNA_pol_sigma70_r2"/>
</dbReference>
<reference evidence="7 8" key="1">
    <citation type="submission" date="2020-08" db="EMBL/GenBank/DDBJ databases">
        <title>Description of novel Flavobacterium F-408 isolate.</title>
        <authorList>
            <person name="Saticioglu I.B."/>
            <person name="Duman M."/>
            <person name="Altun S."/>
        </authorList>
    </citation>
    <scope>NUCLEOTIDE SEQUENCE [LARGE SCALE GENOMIC DNA]</scope>
    <source>
        <strain evidence="7 8">F-408</strain>
    </source>
</reference>
<evidence type="ECO:0000313" key="7">
    <source>
        <dbReference type="EMBL" id="MBC5835404.1"/>
    </source>
</evidence>
<keyword evidence="4" id="KW-0804">Transcription</keyword>
<keyword evidence="2" id="KW-0805">Transcription regulation</keyword>
<dbReference type="InterPro" id="IPR036388">
    <property type="entry name" value="WH-like_DNA-bd_sf"/>
</dbReference>
<dbReference type="Gene3D" id="1.10.10.10">
    <property type="entry name" value="Winged helix-like DNA-binding domain superfamily/Winged helix DNA-binding domain"/>
    <property type="match status" value="1"/>
</dbReference>
<dbReference type="Pfam" id="PF04542">
    <property type="entry name" value="Sigma70_r2"/>
    <property type="match status" value="1"/>
</dbReference>
<dbReference type="InterPro" id="IPR014284">
    <property type="entry name" value="RNA_pol_sigma-70_dom"/>
</dbReference>
<name>A0ABR7J029_9FLAO</name>
<evidence type="ECO:0000259" key="5">
    <source>
        <dbReference type="Pfam" id="PF04542"/>
    </source>
</evidence>
<keyword evidence="8" id="KW-1185">Reference proteome</keyword>
<dbReference type="SUPFAM" id="SSF88946">
    <property type="entry name" value="Sigma2 domain of RNA polymerase sigma factors"/>
    <property type="match status" value="1"/>
</dbReference>
<dbReference type="NCBIfam" id="TIGR02937">
    <property type="entry name" value="sigma70-ECF"/>
    <property type="match status" value="1"/>
</dbReference>
<proteinExistence type="inferred from homology"/>
<sequence length="181" mass="21295">MNLDEIIIGCKKQSITHQKELYLIYSKTLFNLSLKYCTSFTEAEDNLHDSFMEIYQNIDKYQNKGSFEGWIKRITINKAINKFNKRTNFKTIDEYQNIEYEEFDLTESGLSLDILLNLIQQLPNQYRLVFNLYELDDYSHKEIAKLLNISEGTSKSNLSKAKAILKKNILEFQPNKIQNGE</sequence>
<dbReference type="PANTHER" id="PTHR43133:SF46">
    <property type="entry name" value="RNA POLYMERASE SIGMA-70 FACTOR ECF SUBFAMILY"/>
    <property type="match status" value="1"/>
</dbReference>
<evidence type="ECO:0000256" key="4">
    <source>
        <dbReference type="ARBA" id="ARBA00023163"/>
    </source>
</evidence>
<accession>A0ABR7J029</accession>
<evidence type="ECO:0000256" key="3">
    <source>
        <dbReference type="ARBA" id="ARBA00023082"/>
    </source>
</evidence>
<dbReference type="CDD" id="cd06171">
    <property type="entry name" value="Sigma70_r4"/>
    <property type="match status" value="1"/>
</dbReference>
<dbReference type="EMBL" id="JACRUN010000006">
    <property type="protein sequence ID" value="MBC5835404.1"/>
    <property type="molecule type" value="Genomic_DNA"/>
</dbReference>
<dbReference type="Pfam" id="PF08281">
    <property type="entry name" value="Sigma70_r4_2"/>
    <property type="match status" value="1"/>
</dbReference>
<evidence type="ECO:0000313" key="8">
    <source>
        <dbReference type="Proteomes" id="UP000605990"/>
    </source>
</evidence>
<evidence type="ECO:0000256" key="1">
    <source>
        <dbReference type="ARBA" id="ARBA00010641"/>
    </source>
</evidence>
<dbReference type="SUPFAM" id="SSF88659">
    <property type="entry name" value="Sigma3 and sigma4 domains of RNA polymerase sigma factors"/>
    <property type="match status" value="1"/>
</dbReference>
<comment type="similarity">
    <text evidence="1">Belongs to the sigma-70 factor family. ECF subfamily.</text>
</comment>
<evidence type="ECO:0000259" key="6">
    <source>
        <dbReference type="Pfam" id="PF08281"/>
    </source>
</evidence>
<dbReference type="InterPro" id="IPR013325">
    <property type="entry name" value="RNA_pol_sigma_r2"/>
</dbReference>
<feature type="domain" description="RNA polymerase sigma-70 region 2" evidence="5">
    <location>
        <begin position="22"/>
        <end position="87"/>
    </location>
</feature>
<dbReference type="InterPro" id="IPR013249">
    <property type="entry name" value="RNA_pol_sigma70_r4_t2"/>
</dbReference>
<dbReference type="InterPro" id="IPR039425">
    <property type="entry name" value="RNA_pol_sigma-70-like"/>
</dbReference>
<protein>
    <submittedName>
        <fullName evidence="7">Sigma-70 family RNA polymerase sigma factor</fullName>
    </submittedName>
</protein>